<evidence type="ECO:0000256" key="19">
    <source>
        <dbReference type="SAM" id="Phobius"/>
    </source>
</evidence>
<reference evidence="20 21" key="1">
    <citation type="submission" date="2007-06" db="EMBL/GenBank/DDBJ databases">
        <title>The Genome Sequence of Coccidioides posadasii RMSCC_3488.</title>
        <authorList>
            <consortium name="Coccidioides Genome Resources Consortium"/>
            <consortium name="The Broad Institute Genome Sequencing Platform"/>
            <person name="Henn M.R."/>
            <person name="Sykes S."/>
            <person name="Young S."/>
            <person name="Jaffe D."/>
            <person name="Berlin A."/>
            <person name="Alvarez P."/>
            <person name="Butler J."/>
            <person name="Gnerre S."/>
            <person name="Grabherr M."/>
            <person name="Mauceli E."/>
            <person name="Brockman W."/>
            <person name="Kodira C."/>
            <person name="Alvarado L."/>
            <person name="Zeng Q."/>
            <person name="Crawford M."/>
            <person name="Antoine C."/>
            <person name="Devon K."/>
            <person name="Galgiani J."/>
            <person name="Orsborn K."/>
            <person name="Lewis M.L."/>
            <person name="Nusbaum C."/>
            <person name="Galagan J."/>
            <person name="Birren B."/>
        </authorList>
    </citation>
    <scope>NUCLEOTIDE SEQUENCE [LARGE SCALE GENOMIC DNA]</scope>
    <source>
        <strain evidence="20 21">RMSCC 3488</strain>
    </source>
</reference>
<dbReference type="GO" id="GO:0010230">
    <property type="term" value="P:alternative respiration"/>
    <property type="evidence" value="ECO:0007669"/>
    <property type="project" value="TreeGrafter"/>
</dbReference>
<feature type="transmembrane region" description="Helical" evidence="19">
    <location>
        <begin position="217"/>
        <end position="240"/>
    </location>
</feature>
<sequence>MSTTATFPVRALVTSSASARLFQQSCLKASLRPSAVAAIGIRSTAGVPFHNYIAPNRPKYFTTTSSNKLREFFPPPKTKHVVETETHFEHPVFTEKEMKDIVVAHRQTRDWSDWVALGTVRMLRWGMDLATGYKHPPAGKEQKKVKPFTMDERKWIIRFIFLETVAAVPGMVGGMLRHLRSLRRMKRDLGWIETLLEEAYNERMHLLSFLKLAEPGWFMRLMVLGAQGVFFNAFFLSYLVSPRTCHRFVGYLEEEAVLTYTHAINDLENGKLPRWKDMNAPDIAVTYWKMPEGHRKILDLLYYVRADEAKHREVNHTLANLDQKYDPNPYAAKYNNPQDPHPTKSASIMKPTGWERKDVL</sequence>
<feature type="binding site" evidence="16">
    <location>
        <position position="308"/>
    </location>
    <ligand>
        <name>Fe cation</name>
        <dbReference type="ChEBI" id="CHEBI:24875"/>
        <label>1</label>
    </ligand>
</feature>
<feature type="binding site" evidence="16">
    <location>
        <position position="308"/>
    </location>
    <ligand>
        <name>Fe cation</name>
        <dbReference type="ChEBI" id="CHEBI:24875"/>
        <label>2</label>
    </ligand>
</feature>
<keyword evidence="11 17" id="KW-0560">Oxidoreductase</keyword>
<reference evidence="21" key="3">
    <citation type="journal article" date="2010" name="Genome Res.">
        <title>Population genomic sequencing of Coccidioides fungi reveals recent hybridization and transposon control.</title>
        <authorList>
            <person name="Neafsey D.E."/>
            <person name="Barker B.M."/>
            <person name="Sharpton T.J."/>
            <person name="Stajich J.E."/>
            <person name="Park D.J."/>
            <person name="Whiston E."/>
            <person name="Hung C.-Y."/>
            <person name="McMahan C."/>
            <person name="White J."/>
            <person name="Sykes S."/>
            <person name="Heiman D."/>
            <person name="Young S."/>
            <person name="Zeng Q."/>
            <person name="Abouelleil A."/>
            <person name="Aftuck L."/>
            <person name="Bessette D."/>
            <person name="Brown A."/>
            <person name="FitzGerald M."/>
            <person name="Lui A."/>
            <person name="Macdonald J.P."/>
            <person name="Priest M."/>
            <person name="Orbach M.J."/>
            <person name="Galgiani J.N."/>
            <person name="Kirkland T.N."/>
            <person name="Cole G.T."/>
            <person name="Birren B.W."/>
            <person name="Henn M.R."/>
            <person name="Taylor J.W."/>
            <person name="Rounsley S.D."/>
        </authorList>
    </citation>
    <scope>NUCLEOTIDE SEQUENCE [LARGE SCALE GENOMIC DNA]</scope>
    <source>
        <strain evidence="21">RMSCC 3488</strain>
    </source>
</reference>
<dbReference type="EMBL" id="DS268109">
    <property type="protein sequence ID" value="KMM65461.1"/>
    <property type="molecule type" value="Genomic_DNA"/>
</dbReference>
<keyword evidence="10 19" id="KW-1133">Transmembrane helix</keyword>
<evidence type="ECO:0000256" key="7">
    <source>
        <dbReference type="ARBA" id="ARBA00022792"/>
    </source>
</evidence>
<feature type="binding site" evidence="16">
    <location>
        <position position="205"/>
    </location>
    <ligand>
        <name>Fe cation</name>
        <dbReference type="ChEBI" id="CHEBI:24875"/>
        <label>1</label>
    </ligand>
</feature>
<feature type="binding site" evidence="16">
    <location>
        <position position="202"/>
    </location>
    <ligand>
        <name>Fe cation</name>
        <dbReference type="ChEBI" id="CHEBI:24875"/>
        <label>1</label>
    </ligand>
</feature>
<name>A0A0J6EY08_COCPO</name>
<keyword evidence="8" id="KW-0809">Transit peptide</keyword>
<dbReference type="PANTHER" id="PTHR31803">
    <property type="entry name" value="ALTERNATIVE OXIDASE"/>
    <property type="match status" value="1"/>
</dbReference>
<evidence type="ECO:0000256" key="1">
    <source>
        <dbReference type="ARBA" id="ARBA00004292"/>
    </source>
</evidence>
<evidence type="ECO:0000256" key="3">
    <source>
        <dbReference type="ARBA" id="ARBA00022448"/>
    </source>
</evidence>
<comment type="cofactor">
    <cofactor evidence="16 17">
        <name>Fe cation</name>
        <dbReference type="ChEBI" id="CHEBI:24875"/>
    </cofactor>
    <text evidence="16 17">Binds 2 iron ions per subunit.</text>
</comment>
<evidence type="ECO:0000256" key="9">
    <source>
        <dbReference type="ARBA" id="ARBA00022982"/>
    </source>
</evidence>
<evidence type="ECO:0000313" key="20">
    <source>
        <dbReference type="EMBL" id="KMM65461.1"/>
    </source>
</evidence>
<dbReference type="InterPro" id="IPR038659">
    <property type="entry name" value="AOX_sf"/>
</dbReference>
<dbReference type="AlphaFoldDB" id="A0A0J6EY08"/>
<feature type="binding site" evidence="16">
    <location>
        <position position="163"/>
    </location>
    <ligand>
        <name>Fe cation</name>
        <dbReference type="ChEBI" id="CHEBI:24875"/>
        <label>1</label>
    </ligand>
</feature>
<evidence type="ECO:0000256" key="17">
    <source>
        <dbReference type="RuleBase" id="RU003779"/>
    </source>
</evidence>
<comment type="function">
    <text evidence="15">Catalyzes cyanide-resistant oxygen consumption. May increase respiration when the cytochrome respiratory pathway is restricted, or in response to low temperatures.</text>
</comment>
<proteinExistence type="inferred from homology"/>
<keyword evidence="5 17" id="KW-0812">Transmembrane</keyword>
<reference evidence="21" key="2">
    <citation type="journal article" date="2009" name="Genome Res.">
        <title>Comparative genomic analyses of the human fungal pathogens Coccidioides and their relatives.</title>
        <authorList>
            <person name="Sharpton T.J."/>
            <person name="Stajich J.E."/>
            <person name="Rounsley S.D."/>
            <person name="Gardner M.J."/>
            <person name="Wortman J.R."/>
            <person name="Jordar V.S."/>
            <person name="Maiti R."/>
            <person name="Kodira C.D."/>
            <person name="Neafsey D.E."/>
            <person name="Zeng Q."/>
            <person name="Hung C.-Y."/>
            <person name="McMahan C."/>
            <person name="Muszewska A."/>
            <person name="Grynberg M."/>
            <person name="Mandel M.A."/>
            <person name="Kellner E.M."/>
            <person name="Barker B.M."/>
            <person name="Galgiani J.N."/>
            <person name="Orbach M.J."/>
            <person name="Kirkland T.N."/>
            <person name="Cole G.T."/>
            <person name="Henn M.R."/>
            <person name="Birren B.W."/>
            <person name="Taylor J.W."/>
        </authorList>
    </citation>
    <scope>NUCLEOTIDE SEQUENCE [LARGE SCALE GENOMIC DNA]</scope>
    <source>
        <strain evidence="21">RMSCC 3488</strain>
    </source>
</reference>
<evidence type="ECO:0000256" key="15">
    <source>
        <dbReference type="ARBA" id="ARBA00025285"/>
    </source>
</evidence>
<feature type="transmembrane region" description="Helical" evidence="19">
    <location>
        <begin position="155"/>
        <end position="176"/>
    </location>
</feature>
<feature type="binding site" evidence="16">
    <location>
        <position position="202"/>
    </location>
    <ligand>
        <name>Fe cation</name>
        <dbReference type="ChEBI" id="CHEBI:24875"/>
        <label>2</label>
    </ligand>
</feature>
<evidence type="ECO:0000256" key="6">
    <source>
        <dbReference type="ARBA" id="ARBA00022723"/>
    </source>
</evidence>
<feature type="region of interest" description="Disordered" evidence="18">
    <location>
        <begin position="330"/>
        <end position="360"/>
    </location>
</feature>
<dbReference type="EC" id="1.-.-.-" evidence="17"/>
<dbReference type="CDD" id="cd01053">
    <property type="entry name" value="AOX"/>
    <property type="match status" value="1"/>
</dbReference>
<keyword evidence="14 17" id="KW-0472">Membrane</keyword>
<accession>A0A0J6EY08</accession>
<dbReference type="InterPro" id="IPR002680">
    <property type="entry name" value="AOX"/>
</dbReference>
<dbReference type="OrthoDB" id="16906at2759"/>
<organism evidence="20 21">
    <name type="scientific">Coccidioides posadasii RMSCC 3488</name>
    <dbReference type="NCBI Taxonomy" id="454284"/>
    <lineage>
        <taxon>Eukaryota</taxon>
        <taxon>Fungi</taxon>
        <taxon>Dikarya</taxon>
        <taxon>Ascomycota</taxon>
        <taxon>Pezizomycotina</taxon>
        <taxon>Eurotiomycetes</taxon>
        <taxon>Eurotiomycetidae</taxon>
        <taxon>Onygenales</taxon>
        <taxon>Onygenaceae</taxon>
        <taxon>Coccidioides</taxon>
    </lineage>
</organism>
<keyword evidence="13" id="KW-0496">Mitochondrion</keyword>
<dbReference type="PIRSF" id="PIRSF005229">
    <property type="entry name" value="AOX"/>
    <property type="match status" value="1"/>
</dbReference>
<evidence type="ECO:0000256" key="11">
    <source>
        <dbReference type="ARBA" id="ARBA00023002"/>
    </source>
</evidence>
<evidence type="ECO:0000256" key="10">
    <source>
        <dbReference type="ARBA" id="ARBA00022989"/>
    </source>
</evidence>
<keyword evidence="12 16" id="KW-0408">Iron</keyword>
<dbReference type="GO" id="GO:0009916">
    <property type="term" value="F:alternative oxidase activity"/>
    <property type="evidence" value="ECO:0007669"/>
    <property type="project" value="UniProtKB-UniRule"/>
</dbReference>
<keyword evidence="9 17" id="KW-0249">Electron transport</keyword>
<dbReference type="GO" id="GO:0005743">
    <property type="term" value="C:mitochondrial inner membrane"/>
    <property type="evidence" value="ECO:0007669"/>
    <property type="project" value="UniProtKB-SubCell"/>
</dbReference>
<evidence type="ECO:0000256" key="12">
    <source>
        <dbReference type="ARBA" id="ARBA00023004"/>
    </source>
</evidence>
<dbReference type="VEuPathDB" id="FungiDB:CPAG_01812"/>
<evidence type="ECO:0000256" key="13">
    <source>
        <dbReference type="ARBA" id="ARBA00023128"/>
    </source>
</evidence>
<keyword evidence="4 17" id="KW-0679">Respiratory chain</keyword>
<evidence type="ECO:0000256" key="14">
    <source>
        <dbReference type="ARBA" id="ARBA00023136"/>
    </source>
</evidence>
<evidence type="ECO:0000256" key="8">
    <source>
        <dbReference type="ARBA" id="ARBA00022946"/>
    </source>
</evidence>
<evidence type="ECO:0000256" key="4">
    <source>
        <dbReference type="ARBA" id="ARBA00022660"/>
    </source>
</evidence>
<dbReference type="PANTHER" id="PTHR31803:SF3">
    <property type="entry name" value="ALTERNATIVE OXIDASE"/>
    <property type="match status" value="1"/>
</dbReference>
<evidence type="ECO:0000256" key="5">
    <source>
        <dbReference type="ARBA" id="ARBA00022692"/>
    </source>
</evidence>
<evidence type="ECO:0000313" key="21">
    <source>
        <dbReference type="Proteomes" id="UP000054567"/>
    </source>
</evidence>
<evidence type="ECO:0000256" key="16">
    <source>
        <dbReference type="PIRSR" id="PIRSR005229-1"/>
    </source>
</evidence>
<comment type="similarity">
    <text evidence="2 17">Belongs to the alternative oxidase family.</text>
</comment>
<keyword evidence="7" id="KW-0999">Mitochondrion inner membrane</keyword>
<dbReference type="GO" id="GO:0098803">
    <property type="term" value="C:respiratory chain complex"/>
    <property type="evidence" value="ECO:0007669"/>
    <property type="project" value="UniProtKB-UniRule"/>
</dbReference>
<keyword evidence="3" id="KW-0813">Transport</keyword>
<comment type="subcellular location">
    <subcellularLocation>
        <location evidence="1">Mitochondrion inner membrane</location>
        <topology evidence="1">Multi-pass membrane protein</topology>
        <orientation evidence="1">Matrix side</orientation>
    </subcellularLocation>
</comment>
<dbReference type="Proteomes" id="UP000054567">
    <property type="component" value="Unassembled WGS sequence"/>
</dbReference>
<feature type="binding site" evidence="16">
    <location>
        <position position="253"/>
    </location>
    <ligand>
        <name>Fe cation</name>
        <dbReference type="ChEBI" id="CHEBI:24875"/>
        <label>2</label>
    </ligand>
</feature>
<keyword evidence="6 16" id="KW-0479">Metal-binding</keyword>
<evidence type="ECO:0000256" key="2">
    <source>
        <dbReference type="ARBA" id="ARBA00008388"/>
    </source>
</evidence>
<protein>
    <recommendedName>
        <fullName evidence="17">Alternative oxidase</fullName>
        <ecNumber evidence="17">1.-.-.-</ecNumber>
    </recommendedName>
</protein>
<feature type="binding site" evidence="16">
    <location>
        <position position="311"/>
    </location>
    <ligand>
        <name>Fe cation</name>
        <dbReference type="ChEBI" id="CHEBI:24875"/>
        <label>2</label>
    </ligand>
</feature>
<dbReference type="GO" id="GO:0046872">
    <property type="term" value="F:metal ion binding"/>
    <property type="evidence" value="ECO:0007669"/>
    <property type="project" value="UniProtKB-UniRule"/>
</dbReference>
<dbReference type="FunFam" id="1.20.1260.140:FF:000002">
    <property type="entry name" value="Alternative oxidase"/>
    <property type="match status" value="1"/>
</dbReference>
<dbReference type="Gene3D" id="1.20.1260.140">
    <property type="entry name" value="Alternative oxidase"/>
    <property type="match status" value="1"/>
</dbReference>
<gene>
    <name evidence="20" type="ORF">CPAG_01812</name>
</gene>
<dbReference type="Pfam" id="PF01786">
    <property type="entry name" value="AOX"/>
    <property type="match status" value="1"/>
</dbReference>
<evidence type="ECO:0000256" key="18">
    <source>
        <dbReference type="SAM" id="MobiDB-lite"/>
    </source>
</evidence>